<dbReference type="EMBL" id="NKHZ01000088">
    <property type="protein sequence ID" value="PNS14309.1"/>
    <property type="molecule type" value="Genomic_DNA"/>
</dbReference>
<dbReference type="PROSITE" id="PS50011">
    <property type="entry name" value="PROTEIN_KINASE_DOM"/>
    <property type="match status" value="1"/>
</dbReference>
<feature type="region of interest" description="Disordered" evidence="5">
    <location>
        <begin position="577"/>
        <end position="625"/>
    </location>
</feature>
<feature type="compositionally biased region" description="Low complexity" evidence="5">
    <location>
        <begin position="1023"/>
        <end position="1038"/>
    </location>
</feature>
<feature type="region of interest" description="Disordered" evidence="5">
    <location>
        <begin position="527"/>
        <end position="565"/>
    </location>
</feature>
<dbReference type="Gene3D" id="1.25.40.430">
    <property type="match status" value="1"/>
</dbReference>
<evidence type="ECO:0000259" key="6">
    <source>
        <dbReference type="PROSITE" id="PS50011"/>
    </source>
</evidence>
<dbReference type="FunFam" id="1.25.40.430:FF:000003">
    <property type="entry name" value="Checkpoint serine/threonine-protein kinase BUB1"/>
    <property type="match status" value="1"/>
</dbReference>
<dbReference type="GO" id="GO:0005524">
    <property type="term" value="F:ATP binding"/>
    <property type="evidence" value="ECO:0007669"/>
    <property type="project" value="InterPro"/>
</dbReference>
<dbReference type="InterPro" id="IPR015661">
    <property type="entry name" value="Bub1/Mad3"/>
</dbReference>
<dbReference type="FunCoup" id="A0A2K1QHC2">
    <property type="interactions" value="446"/>
</dbReference>
<feature type="region of interest" description="Disordered" evidence="5">
    <location>
        <begin position="1023"/>
        <end position="1060"/>
    </location>
</feature>
<feature type="compositionally biased region" description="Acidic residues" evidence="5">
    <location>
        <begin position="532"/>
        <end position="545"/>
    </location>
</feature>
<feature type="region of interest" description="Disordered" evidence="5">
    <location>
        <begin position="376"/>
        <end position="414"/>
    </location>
</feature>
<dbReference type="InParanoid" id="A0A2K1QHC2"/>
<gene>
    <name evidence="8" type="ORF">CAC42_6822</name>
</gene>
<dbReference type="Pfam" id="PF00069">
    <property type="entry name" value="Pkinase"/>
    <property type="match status" value="1"/>
</dbReference>
<dbReference type="SMART" id="SM00777">
    <property type="entry name" value="Mad3_BUB1_I"/>
    <property type="match status" value="1"/>
</dbReference>
<dbReference type="InterPro" id="IPR008271">
    <property type="entry name" value="Ser/Thr_kinase_AS"/>
</dbReference>
<accession>A0A2K1QHC2</accession>
<evidence type="ECO:0008006" key="10">
    <source>
        <dbReference type="Google" id="ProtNLM"/>
    </source>
</evidence>
<comment type="subcellular location">
    <subcellularLocation>
        <location evidence="1">Chromosome</location>
        <location evidence="1">Centromere</location>
        <location evidence="1">Kinetochore</location>
    </subcellularLocation>
</comment>
<sequence>MADNDAVSFDLLESHKENITSLPSGRSAKALAAIYSPPLTARPTPLSDTNTPARTAFETELACLDEVDDPLDVYDRYVKWIETSYPDPAAPQAGLSAVLERGMKAFVKRDEYKNDVRYLRLWLRYITFSESPREVFVYLARNGIGEGLALYYEEFAGWLEGEGRWGQAAEVYALGLEKGARPQERLGRRAGEFEQRRKKVGEVGERPDSPALPVVRAVLGEKVDPFAARQGQAEVKGEKKKKAKMAIFADGEAKESVLGSGDGNWEFGTAKGRKKENSAEATAWDGQTLKVGKTNAGMGKMEIFKLLSQQGTSAVKSNHEAQCTTNPRTGKREMVFVNLDVVYTDLGRTKVEFSFEEVMAKHRGWLERDWKAENREREQQERRLKMAPPEKKPKKKGFEIFNDSDSPASLPAPVVESLEPSPVETVPIRTVVLNDENNENAMATRPVKNKQEDVAKRMRREERANRTRKIKVMEVRHEKKETQTVQLNLASPTGPKIRKMKKTAEPTMTINTKEAMDEIYGIFSAPGQTDTAEAEDEDEDSEDDYTSGGESTTTGRMSAPTSEYGDETRNEILRAYGDQEHDTADVEEQDDDAEATTDAEEKTEVTGWSDFTTSKHVPREEQGHDVAHKAKLQIFQDDAEPEDPSLHVDDHLTTPCEDESSPPETLFIPLPPEDFEHSSATYRSRAVMANNRLPFMTPIAEQTESSIGTARTEKERDYFTTKTPSRQSHAVQPILEDDDEVWSSPFQEQVKEAAKDKKALLQQGKKTNGLLVSLIPDAKSTSLHLSDGPIIPDKQVNPCDPQIRDIILANMQPSLRTYPNFYDHRDEEYGRIAEIRKYAKAVSKKAGASDKTASTLSLPPTLTFPGSDNAYTIRRELGCGAFGPVYLVEQRDSTSDSDNGTLQAMKLELSPPSAWEYHMLHLTRTRLSSHTRILDSIIPSHALHLYRDASFLIESYADTGTLLDLVNVSRSLEGCNGGAGAGLEESVAMFYTVELLRVVEAMHAKGLIHGDLKADNVMLRLGPSPSLSSSSTTSSTSSPRHHPSPSKSRPDWSQSYSPAGRDGWSHHGLTLIDFGRGIDMSAFRPDVRFVADWPTTEADCVEMRELRPWTWQIDYHGLAGTAHTLLWGRYMAIVPDKTAPAPTPGSSSTKRSRFSDDQDADLIDLDAVEGAAAQEQEDGEQQRQSQERAISEIKRWRTRESLKRYWQTDIWGEFFALMLNSASEGSARAEVPQGKMPLVNGMRRVREMMERHLEGCVGLQDRIRRLEEAAVYARRKKGGS</sequence>
<dbReference type="Gene3D" id="1.10.510.10">
    <property type="entry name" value="Transferase(Phosphotransferase) domain 1"/>
    <property type="match status" value="2"/>
</dbReference>
<evidence type="ECO:0000259" key="7">
    <source>
        <dbReference type="PROSITE" id="PS51489"/>
    </source>
</evidence>
<proteinExistence type="predicted"/>
<evidence type="ECO:0000313" key="8">
    <source>
        <dbReference type="EMBL" id="PNS14309.1"/>
    </source>
</evidence>
<dbReference type="PANTHER" id="PTHR14030:SF4">
    <property type="entry name" value="BUB1 KINASE, ISOFORM A-RELATED"/>
    <property type="match status" value="1"/>
</dbReference>
<evidence type="ECO:0000256" key="5">
    <source>
        <dbReference type="SAM" id="MobiDB-lite"/>
    </source>
</evidence>
<feature type="compositionally biased region" description="Acidic residues" evidence="5">
    <location>
        <begin position="585"/>
        <end position="598"/>
    </location>
</feature>
<keyword evidence="3" id="KW-0995">Kinetochore</keyword>
<dbReference type="InterPro" id="IPR012572">
    <property type="entry name" value="Mad3/Bub1_II"/>
</dbReference>
<evidence type="ECO:0000256" key="4">
    <source>
        <dbReference type="ARBA" id="ARBA00023328"/>
    </source>
</evidence>
<dbReference type="SUPFAM" id="SSF56112">
    <property type="entry name" value="Protein kinase-like (PK-like)"/>
    <property type="match status" value="1"/>
</dbReference>
<dbReference type="InterPro" id="IPR013212">
    <property type="entry name" value="Mad3/Bub1_I"/>
</dbReference>
<feature type="domain" description="BUB1 N-terminal" evidence="7">
    <location>
        <begin position="57"/>
        <end position="214"/>
    </location>
</feature>
<evidence type="ECO:0000256" key="3">
    <source>
        <dbReference type="ARBA" id="ARBA00022838"/>
    </source>
</evidence>
<dbReference type="GO" id="GO:0051754">
    <property type="term" value="P:meiotic sister chromatid cohesion, centromeric"/>
    <property type="evidence" value="ECO:0007669"/>
    <property type="project" value="TreeGrafter"/>
</dbReference>
<dbReference type="Proteomes" id="UP000243797">
    <property type="component" value="Unassembled WGS sequence"/>
</dbReference>
<dbReference type="Pfam" id="PF08311">
    <property type="entry name" value="Mad3_BUB1_I"/>
    <property type="match status" value="1"/>
</dbReference>
<evidence type="ECO:0000256" key="1">
    <source>
        <dbReference type="ARBA" id="ARBA00004629"/>
    </source>
</evidence>
<dbReference type="SMART" id="SM00220">
    <property type="entry name" value="S_TKc"/>
    <property type="match status" value="1"/>
</dbReference>
<organism evidence="8 9">
    <name type="scientific">Sphaceloma murrayae</name>
    <dbReference type="NCBI Taxonomy" id="2082308"/>
    <lineage>
        <taxon>Eukaryota</taxon>
        <taxon>Fungi</taxon>
        <taxon>Dikarya</taxon>
        <taxon>Ascomycota</taxon>
        <taxon>Pezizomycotina</taxon>
        <taxon>Dothideomycetes</taxon>
        <taxon>Dothideomycetidae</taxon>
        <taxon>Myriangiales</taxon>
        <taxon>Elsinoaceae</taxon>
        <taxon>Sphaceloma</taxon>
    </lineage>
</organism>
<dbReference type="PANTHER" id="PTHR14030">
    <property type="entry name" value="MITOTIC CHECKPOINT SERINE/THREONINE-PROTEIN KINASE BUB1"/>
    <property type="match status" value="1"/>
</dbReference>
<dbReference type="GO" id="GO:0005634">
    <property type="term" value="C:nucleus"/>
    <property type="evidence" value="ECO:0007669"/>
    <property type="project" value="TreeGrafter"/>
</dbReference>
<evidence type="ECO:0000313" key="9">
    <source>
        <dbReference type="Proteomes" id="UP000243797"/>
    </source>
</evidence>
<feature type="domain" description="Protein kinase" evidence="6">
    <location>
        <begin position="871"/>
        <end position="1280"/>
    </location>
</feature>
<dbReference type="GO" id="GO:0007094">
    <property type="term" value="P:mitotic spindle assembly checkpoint signaling"/>
    <property type="evidence" value="ECO:0007669"/>
    <property type="project" value="InterPro"/>
</dbReference>
<dbReference type="GO" id="GO:0004672">
    <property type="term" value="F:protein kinase activity"/>
    <property type="evidence" value="ECO:0007669"/>
    <property type="project" value="InterPro"/>
</dbReference>
<keyword evidence="4" id="KW-0137">Centromere</keyword>
<dbReference type="GO" id="GO:0032991">
    <property type="term" value="C:protein-containing complex"/>
    <property type="evidence" value="ECO:0007669"/>
    <property type="project" value="UniProtKB-ARBA"/>
</dbReference>
<evidence type="ECO:0000256" key="2">
    <source>
        <dbReference type="ARBA" id="ARBA00022454"/>
    </source>
</evidence>
<dbReference type="PROSITE" id="PS51489">
    <property type="entry name" value="BUB1_N"/>
    <property type="match status" value="1"/>
</dbReference>
<dbReference type="STRING" id="2082308.A0A2K1QHC2"/>
<name>A0A2K1QHC2_9PEZI</name>
<dbReference type="InterPro" id="IPR000719">
    <property type="entry name" value="Prot_kinase_dom"/>
</dbReference>
<feature type="compositionally biased region" description="Polar residues" evidence="5">
    <location>
        <begin position="552"/>
        <end position="561"/>
    </location>
</feature>
<reference evidence="8 9" key="1">
    <citation type="submission" date="2017-06" db="EMBL/GenBank/DDBJ databases">
        <title>Draft genome sequence of a variant of Elsinoe murrayae.</title>
        <authorList>
            <person name="Cheng Q."/>
        </authorList>
    </citation>
    <scope>NUCLEOTIDE SEQUENCE [LARGE SCALE GENOMIC DNA]</scope>
    <source>
        <strain evidence="8 9">CQ-2017a</strain>
    </source>
</reference>
<keyword evidence="9" id="KW-1185">Reference proteome</keyword>
<dbReference type="InterPro" id="IPR011009">
    <property type="entry name" value="Kinase-like_dom_sf"/>
</dbReference>
<dbReference type="GO" id="GO:0000776">
    <property type="term" value="C:kinetochore"/>
    <property type="evidence" value="ECO:0007669"/>
    <property type="project" value="UniProtKB-KW"/>
</dbReference>
<comment type="caution">
    <text evidence="8">The sequence shown here is derived from an EMBL/GenBank/DDBJ whole genome shotgun (WGS) entry which is preliminary data.</text>
</comment>
<dbReference type="OrthoDB" id="248495at2759"/>
<keyword evidence="2" id="KW-0158">Chromosome</keyword>
<dbReference type="AlphaFoldDB" id="A0A2K1QHC2"/>
<dbReference type="PROSITE" id="PS00108">
    <property type="entry name" value="PROTEIN_KINASE_ST"/>
    <property type="match status" value="1"/>
</dbReference>
<protein>
    <recommendedName>
        <fullName evidence="10">Checkpoint serine/threonine-protein kinase bub1</fullName>
    </recommendedName>
</protein>
<feature type="compositionally biased region" description="Basic and acidic residues" evidence="5">
    <location>
        <begin position="376"/>
        <end position="391"/>
    </location>
</feature>
<dbReference type="Pfam" id="PF08171">
    <property type="entry name" value="Mad3_BUB1_II"/>
    <property type="match status" value="1"/>
</dbReference>